<keyword evidence="2" id="KW-1185">Reference proteome</keyword>
<dbReference type="Proteomes" id="UP000199202">
    <property type="component" value="Unassembled WGS sequence"/>
</dbReference>
<organism evidence="1 2">
    <name type="scientific">Nonomuraea jiangxiensis</name>
    <dbReference type="NCBI Taxonomy" id="633440"/>
    <lineage>
        <taxon>Bacteria</taxon>
        <taxon>Bacillati</taxon>
        <taxon>Actinomycetota</taxon>
        <taxon>Actinomycetes</taxon>
        <taxon>Streptosporangiales</taxon>
        <taxon>Streptosporangiaceae</taxon>
        <taxon>Nonomuraea</taxon>
    </lineage>
</organism>
<reference evidence="1 2" key="1">
    <citation type="submission" date="2016-10" db="EMBL/GenBank/DDBJ databases">
        <authorList>
            <person name="de Groot N.N."/>
        </authorList>
    </citation>
    <scope>NUCLEOTIDE SEQUENCE [LARGE SCALE GENOMIC DNA]</scope>
    <source>
        <strain evidence="1 2">CGMCC 4.6533</strain>
    </source>
</reference>
<proteinExistence type="predicted"/>
<gene>
    <name evidence="1" type="ORF">SAMN05421869_103261</name>
</gene>
<dbReference type="OrthoDB" id="4250947at2"/>
<protein>
    <submittedName>
        <fullName evidence="1">Uncharacterized protein</fullName>
    </submittedName>
</protein>
<sequence>MLRLFNTLGDRMLSAFVPKVTAQAACTTWKEFCYCSGVYSISRWCDRGCDSNQTTCGPCNVRGERGSC</sequence>
<dbReference type="RefSeq" id="WP_143043620.1">
    <property type="nucleotide sequence ID" value="NZ_FNDJ01000003.1"/>
</dbReference>
<evidence type="ECO:0000313" key="1">
    <source>
        <dbReference type="EMBL" id="SDH79209.1"/>
    </source>
</evidence>
<accession>A0A1G8FB57</accession>
<dbReference type="EMBL" id="FNDJ01000003">
    <property type="protein sequence ID" value="SDH79209.1"/>
    <property type="molecule type" value="Genomic_DNA"/>
</dbReference>
<name>A0A1G8FB57_9ACTN</name>
<dbReference type="STRING" id="633440.SAMN05421869_103261"/>
<dbReference type="AlphaFoldDB" id="A0A1G8FB57"/>
<evidence type="ECO:0000313" key="2">
    <source>
        <dbReference type="Proteomes" id="UP000199202"/>
    </source>
</evidence>